<evidence type="ECO:0000256" key="5">
    <source>
        <dbReference type="ARBA" id="ARBA00022944"/>
    </source>
</evidence>
<dbReference type="RefSeq" id="WP_117536257.1">
    <property type="nucleotide sequence ID" value="NZ_CP060636.1"/>
</dbReference>
<dbReference type="InterPro" id="IPR043148">
    <property type="entry name" value="TagF_C"/>
</dbReference>
<dbReference type="InterPro" id="IPR007554">
    <property type="entry name" value="Glycerophosphate_synth"/>
</dbReference>
<gene>
    <name evidence="7" type="ORF">H9Q80_00475</name>
</gene>
<dbReference type="Proteomes" id="UP000515856">
    <property type="component" value="Chromosome"/>
</dbReference>
<proteinExistence type="inferred from homology"/>
<dbReference type="SUPFAM" id="SSF53756">
    <property type="entry name" value="UDP-Glycosyltransferase/glycogen phosphorylase"/>
    <property type="match status" value="1"/>
</dbReference>
<evidence type="ECO:0000256" key="6">
    <source>
        <dbReference type="ARBA" id="ARBA00023136"/>
    </source>
</evidence>
<keyword evidence="4 7" id="KW-0808">Transferase</keyword>
<evidence type="ECO:0000313" key="8">
    <source>
        <dbReference type="Proteomes" id="UP000515856"/>
    </source>
</evidence>
<keyword evidence="6" id="KW-0472">Membrane</keyword>
<dbReference type="KEGG" id="ehn:H9Q80_00475"/>
<comment type="subcellular location">
    <subcellularLocation>
        <location evidence="1">Cell membrane</location>
        <topology evidence="1">Peripheral membrane protein</topology>
    </subcellularLocation>
</comment>
<dbReference type="AlphaFoldDB" id="A0A7G9GNT3"/>
<dbReference type="GO" id="GO:0005886">
    <property type="term" value="C:plasma membrane"/>
    <property type="evidence" value="ECO:0007669"/>
    <property type="project" value="UniProtKB-SubCell"/>
</dbReference>
<dbReference type="Gene3D" id="3.40.50.12580">
    <property type="match status" value="1"/>
</dbReference>
<evidence type="ECO:0000256" key="2">
    <source>
        <dbReference type="ARBA" id="ARBA00010488"/>
    </source>
</evidence>
<dbReference type="Pfam" id="PF04464">
    <property type="entry name" value="Glyphos_transf"/>
    <property type="match status" value="1"/>
</dbReference>
<keyword evidence="8" id="KW-1185">Reference proteome</keyword>
<evidence type="ECO:0000256" key="3">
    <source>
        <dbReference type="ARBA" id="ARBA00022475"/>
    </source>
</evidence>
<name>A0A7G9GNT3_9FIRM</name>
<dbReference type="PANTHER" id="PTHR37316">
    <property type="entry name" value="TEICHOIC ACID GLYCEROL-PHOSPHATE PRIMASE"/>
    <property type="match status" value="1"/>
</dbReference>
<organism evidence="7 8">
    <name type="scientific">[Eubacterium] hominis</name>
    <dbReference type="NCBI Taxonomy" id="2764325"/>
    <lineage>
        <taxon>Bacteria</taxon>
        <taxon>Bacillati</taxon>
        <taxon>Bacillota</taxon>
        <taxon>Erysipelotrichia</taxon>
        <taxon>Erysipelotrichales</taxon>
        <taxon>Erysipelotrichaceae</taxon>
        <taxon>Amedibacillus</taxon>
    </lineage>
</organism>
<dbReference type="InterPro" id="IPR043149">
    <property type="entry name" value="TagF_N"/>
</dbReference>
<protein>
    <submittedName>
        <fullName evidence="7">CDP-glycerol glycerophosphotransferase family protein</fullName>
    </submittedName>
</protein>
<evidence type="ECO:0000313" key="7">
    <source>
        <dbReference type="EMBL" id="QNM12465.1"/>
    </source>
</evidence>
<evidence type="ECO:0000256" key="1">
    <source>
        <dbReference type="ARBA" id="ARBA00004202"/>
    </source>
</evidence>
<keyword evidence="3" id="KW-1003">Cell membrane</keyword>
<accession>A0A7G9GNT3</accession>
<dbReference type="InterPro" id="IPR051612">
    <property type="entry name" value="Teichoic_Acid_Biosynth"/>
</dbReference>
<keyword evidence="5" id="KW-0777">Teichoic acid biosynthesis</keyword>
<dbReference type="PANTHER" id="PTHR37316:SF3">
    <property type="entry name" value="TEICHOIC ACID GLYCEROL-PHOSPHATE TRANSFERASE"/>
    <property type="match status" value="1"/>
</dbReference>
<sequence length="380" mass="43970">MQILIKFLTAILNFIYFFIKLLPVRDKVVMISRQSNKPSRDFKLLKIALNNLNPNIEVVFLCHTLDGGLHSSILNKIKYAFHMLKQMKEIATSKVVVLDTYCIVVSLLKHKKSLCIIQMWHSIGTMKKFGYTTLDTAEGTQKSIAKMMRMHEQYDYVLASSPAYVSDLAKGFNCSKEIVKIMPLPRVDLLKDKNFKIEKQKQIYQKYPQLKEKKVILYAPTFRKDESEMQKAVEQLSISLKDDQILVLKLHPLSKLNTDNLKVLLTPDFDSFDMLFVADALISDYSCIIYEAALLNIPLYFYNFDMYKYTGVRGLAIDYEHELPGVISKDPKKLINAIENTTYDFDKLDKFCKKYVIYHKNASKDIAEFIISNMKIRGDA</sequence>
<dbReference type="GO" id="GO:0019350">
    <property type="term" value="P:teichoic acid biosynthetic process"/>
    <property type="evidence" value="ECO:0007669"/>
    <property type="project" value="UniProtKB-KW"/>
</dbReference>
<dbReference type="GO" id="GO:0047355">
    <property type="term" value="F:CDP-glycerol glycerophosphotransferase activity"/>
    <property type="evidence" value="ECO:0007669"/>
    <property type="project" value="InterPro"/>
</dbReference>
<evidence type="ECO:0000256" key="4">
    <source>
        <dbReference type="ARBA" id="ARBA00022679"/>
    </source>
</evidence>
<dbReference type="EMBL" id="CP060636">
    <property type="protein sequence ID" value="QNM12465.1"/>
    <property type="molecule type" value="Genomic_DNA"/>
</dbReference>
<dbReference type="Gene3D" id="3.40.50.11820">
    <property type="match status" value="1"/>
</dbReference>
<comment type="similarity">
    <text evidence="2">Belongs to the CDP-glycerol glycerophosphotransferase family.</text>
</comment>
<reference evidence="7 8" key="1">
    <citation type="submission" date="2020-08" db="EMBL/GenBank/DDBJ databases">
        <authorList>
            <person name="Liu C."/>
            <person name="Sun Q."/>
        </authorList>
    </citation>
    <scope>NUCLEOTIDE SEQUENCE [LARGE SCALE GENOMIC DNA]</scope>
    <source>
        <strain evidence="7 8">NSJ-61</strain>
    </source>
</reference>